<protein>
    <recommendedName>
        <fullName evidence="5">Enamelin</fullName>
    </recommendedName>
</protein>
<keyword evidence="2" id="KW-0732">Signal</keyword>
<feature type="signal peptide" evidence="2">
    <location>
        <begin position="1"/>
        <end position="26"/>
    </location>
</feature>
<dbReference type="Proteomes" id="UP000678499">
    <property type="component" value="Unassembled WGS sequence"/>
</dbReference>
<evidence type="ECO:0008006" key="5">
    <source>
        <dbReference type="Google" id="ProtNLM"/>
    </source>
</evidence>
<gene>
    <name evidence="3" type="ORF">NMOB1V02_LOCUS9260</name>
</gene>
<dbReference type="EMBL" id="OA885064">
    <property type="protein sequence ID" value="CAD7281620.1"/>
    <property type="molecule type" value="Genomic_DNA"/>
</dbReference>
<evidence type="ECO:0000256" key="2">
    <source>
        <dbReference type="SAM" id="SignalP"/>
    </source>
</evidence>
<dbReference type="AlphaFoldDB" id="A0A7R9BX83"/>
<feature type="compositionally biased region" description="Low complexity" evidence="1">
    <location>
        <begin position="332"/>
        <end position="346"/>
    </location>
</feature>
<feature type="chain" id="PRO_5036210335" description="Enamelin" evidence="2">
    <location>
        <begin position="27"/>
        <end position="593"/>
    </location>
</feature>
<evidence type="ECO:0000313" key="3">
    <source>
        <dbReference type="EMBL" id="CAD7281620.1"/>
    </source>
</evidence>
<organism evidence="3">
    <name type="scientific">Notodromas monacha</name>
    <dbReference type="NCBI Taxonomy" id="399045"/>
    <lineage>
        <taxon>Eukaryota</taxon>
        <taxon>Metazoa</taxon>
        <taxon>Ecdysozoa</taxon>
        <taxon>Arthropoda</taxon>
        <taxon>Crustacea</taxon>
        <taxon>Oligostraca</taxon>
        <taxon>Ostracoda</taxon>
        <taxon>Podocopa</taxon>
        <taxon>Podocopida</taxon>
        <taxon>Cypridocopina</taxon>
        <taxon>Cypridoidea</taxon>
        <taxon>Cyprididae</taxon>
        <taxon>Notodromas</taxon>
    </lineage>
</organism>
<evidence type="ECO:0000256" key="1">
    <source>
        <dbReference type="SAM" id="MobiDB-lite"/>
    </source>
</evidence>
<evidence type="ECO:0000313" key="4">
    <source>
        <dbReference type="Proteomes" id="UP000678499"/>
    </source>
</evidence>
<reference evidence="3" key="1">
    <citation type="submission" date="2020-11" db="EMBL/GenBank/DDBJ databases">
        <authorList>
            <person name="Tran Van P."/>
        </authorList>
    </citation>
    <scope>NUCLEOTIDE SEQUENCE</scope>
</reference>
<name>A0A7R9BX83_9CRUS</name>
<accession>A0A7R9BX83</accession>
<feature type="region of interest" description="Disordered" evidence="1">
    <location>
        <begin position="332"/>
        <end position="353"/>
    </location>
</feature>
<proteinExistence type="predicted"/>
<keyword evidence="4" id="KW-1185">Reference proteome</keyword>
<dbReference type="EMBL" id="CAJPEX010003027">
    <property type="protein sequence ID" value="CAG0921772.1"/>
    <property type="molecule type" value="Genomic_DNA"/>
</dbReference>
<sequence length="593" mass="66591">MLLSRAPPKGLVVLGLICCVIIRSLAQQSDAGSVVHEGKGIQGVNASDTGTISSWTENSNHEPVAVIYEKVVNNSEFISPSNGVKPEYSLFLKNNSRPFYRKFDKFGNEHTISRKKENGVSAQPDMSSIRNELPFNRTTQSDFMLTSIPMVNQVQGLANNSEMNASTHGQKWNNMRLVRFGGNFRDTHNKEWTKHGKFRQHFAIIHESSPPKRILSSSVLNRRDLRLFQRGEGDETEVDRLDNLPHKDIIVRRLHDLPQISIQSVSRRFEKISHGPPHRHPQQSHLPVKDMVQGMMNPREKMGVIPDPSWNPTKVPIPGPVSPSNKQILVQHTQQRQQQKPQLQQQPFKNPRFMWPSRGNPGYVGLKSYRVPQFMLAQSPGNVNRNQQQVQLQQRSKMPQGVLQQQRISPANDVIKNSVANNQLMMPNVPLIAGNRPSSSPSAAVQNMKQVPVAPPTGPVAPKMNPSVAVNMIAGVYPAQATGPNNKEQRTEVKGVRMIPNIQQFPPKRQEGMSNQTHPKVSEDRKDAVIPLKTPLVNPFIVTSQLFPDDDKDNGEGMSLPYERLDSPFAEAAKAVNQDLVQQVQELHQRLKK</sequence>